<comment type="pathway">
    <text evidence="3">Protein modification; protein ubiquitination.</text>
</comment>
<evidence type="ECO:0000256" key="10">
    <source>
        <dbReference type="ARBA" id="ARBA00022786"/>
    </source>
</evidence>
<dbReference type="SUPFAM" id="SSF57850">
    <property type="entry name" value="RING/U-box"/>
    <property type="match status" value="1"/>
</dbReference>
<evidence type="ECO:0000256" key="2">
    <source>
        <dbReference type="ARBA" id="ARBA00004477"/>
    </source>
</evidence>
<evidence type="ECO:0000256" key="3">
    <source>
        <dbReference type="ARBA" id="ARBA00004906"/>
    </source>
</evidence>
<dbReference type="Pfam" id="PF13639">
    <property type="entry name" value="zf-RING_2"/>
    <property type="match status" value="1"/>
</dbReference>
<comment type="catalytic activity">
    <reaction evidence="1">
        <text>S-ubiquitinyl-[E2 ubiquitin-conjugating enzyme]-L-cysteine + [acceptor protein]-L-lysine = [E2 ubiquitin-conjugating enzyme]-L-cysteine + N(6)-ubiquitinyl-[acceptor protein]-L-lysine.</text>
        <dbReference type="EC" id="2.3.2.27"/>
    </reaction>
</comment>
<keyword evidence="10" id="KW-0833">Ubl conjugation pathway</keyword>
<feature type="transmembrane region" description="Helical" evidence="17">
    <location>
        <begin position="46"/>
        <end position="68"/>
    </location>
</feature>
<dbReference type="EMBL" id="CP056065">
    <property type="protein sequence ID" value="UKJ88074.2"/>
    <property type="molecule type" value="Genomic_DNA"/>
</dbReference>
<protein>
    <recommendedName>
        <fullName evidence="5">RING-type E3 ubiquitin transferase</fullName>
        <ecNumber evidence="5">2.3.2.27</ecNumber>
    </recommendedName>
</protein>
<dbReference type="AlphaFoldDB" id="A0A976M478"/>
<proteinExistence type="inferred from homology"/>
<dbReference type="InterPro" id="IPR057992">
    <property type="entry name" value="TPR_SYVN1_N"/>
</dbReference>
<reference evidence="19" key="1">
    <citation type="submission" date="2022-07" db="EMBL/GenBank/DDBJ databases">
        <title>Evaluation of T. orientalis genome assembly methods using nanopore sequencing and analysis of variation between genomes.</title>
        <authorList>
            <person name="Yam J."/>
            <person name="Micallef M.L."/>
            <person name="Liu M."/>
            <person name="Djordjevic S.P."/>
            <person name="Bogema D.R."/>
            <person name="Jenkins C."/>
        </authorList>
    </citation>
    <scope>NUCLEOTIDE SEQUENCE</scope>
    <source>
        <strain evidence="19">Fish Creek</strain>
    </source>
</reference>
<keyword evidence="14 17" id="KW-0472">Membrane</keyword>
<dbReference type="GO" id="GO:0008270">
    <property type="term" value="F:zinc ion binding"/>
    <property type="evidence" value="ECO:0007669"/>
    <property type="project" value="UniProtKB-KW"/>
</dbReference>
<accession>A0A976M478</accession>
<dbReference type="Gene3D" id="3.30.40.10">
    <property type="entry name" value="Zinc/RING finger domain, C3HC4 (zinc finger)"/>
    <property type="match status" value="1"/>
</dbReference>
<keyword evidence="9 15" id="KW-0863">Zinc-finger</keyword>
<comment type="similarity">
    <text evidence="4">Belongs to the HRD1 family.</text>
</comment>
<comment type="subcellular location">
    <subcellularLocation>
        <location evidence="2">Endoplasmic reticulum membrane</location>
        <topology evidence="2">Multi-pass membrane protein</topology>
    </subcellularLocation>
</comment>
<keyword evidence="7 17" id="KW-0812">Transmembrane</keyword>
<feature type="compositionally biased region" description="Polar residues" evidence="16">
    <location>
        <begin position="481"/>
        <end position="492"/>
    </location>
</feature>
<dbReference type="InterPro" id="IPR001841">
    <property type="entry name" value="Znf_RING"/>
</dbReference>
<dbReference type="CDD" id="cd16479">
    <property type="entry name" value="RING-H2_synoviolin"/>
    <property type="match status" value="1"/>
</dbReference>
<dbReference type="EC" id="2.3.2.27" evidence="5"/>
<dbReference type="GO" id="GO:0036503">
    <property type="term" value="P:ERAD pathway"/>
    <property type="evidence" value="ECO:0007669"/>
    <property type="project" value="TreeGrafter"/>
</dbReference>
<dbReference type="SMART" id="SM00184">
    <property type="entry name" value="RING"/>
    <property type="match status" value="1"/>
</dbReference>
<dbReference type="InterPro" id="IPR050731">
    <property type="entry name" value="HRD1_E3_ubiq-ligases"/>
</dbReference>
<feature type="region of interest" description="Disordered" evidence="16">
    <location>
        <begin position="909"/>
        <end position="929"/>
    </location>
</feature>
<organism evidence="19 20">
    <name type="scientific">Theileria orientalis</name>
    <dbReference type="NCBI Taxonomy" id="68886"/>
    <lineage>
        <taxon>Eukaryota</taxon>
        <taxon>Sar</taxon>
        <taxon>Alveolata</taxon>
        <taxon>Apicomplexa</taxon>
        <taxon>Aconoidasida</taxon>
        <taxon>Piroplasmida</taxon>
        <taxon>Theileriidae</taxon>
        <taxon>Theileria</taxon>
    </lineage>
</organism>
<keyword evidence="13 17" id="KW-1133">Transmembrane helix</keyword>
<dbReference type="GO" id="GO:0061630">
    <property type="term" value="F:ubiquitin protein ligase activity"/>
    <property type="evidence" value="ECO:0007669"/>
    <property type="project" value="UniProtKB-EC"/>
</dbReference>
<evidence type="ECO:0000256" key="6">
    <source>
        <dbReference type="ARBA" id="ARBA00022679"/>
    </source>
</evidence>
<dbReference type="PROSITE" id="PS50089">
    <property type="entry name" value="ZF_RING_2"/>
    <property type="match status" value="1"/>
</dbReference>
<keyword evidence="12" id="KW-0862">Zinc</keyword>
<name>A0A976M478_THEOR</name>
<dbReference type="PANTHER" id="PTHR22763">
    <property type="entry name" value="RING ZINC FINGER PROTEIN"/>
    <property type="match status" value="1"/>
</dbReference>
<gene>
    <name evidence="19" type="ORF">MACJ_000517</name>
</gene>
<sequence length="1026" mass="113115">MFTDMLHRYALVSHLLLACSIGHISTTVTGFYDIITHFLSNKTCVAILYNYCLMLFIFCCKIPVMIFIGQLTRLETEELIESLRSYLTDSILFLVLSKPKHLGKELLVSDLIRSLAILLAIKAFHILLSNRLSHMFELEIPSFGRVLRVSSFIYVLSLVNVFLINFFVHNLTKKNTFTIWVIFELLGMMQSLLFSTIKFIVNLIDLYQQSGLVNKVTLLFYVELLQDMTSLVTFTTFMILFFVNNPINIPIYMIIDIIHVAKNLTGRIKMLIEYRKLSKVLNSRFPVYVATNSGETCIICRDALDDNSRKIDCGHAFHLNCLKSWLFQHASCPSCRTPIYSSSITEAPLIDMNSILYNMEQRVLIAMRKLFKLGDMLLGSLIDILVKTWPFNKVLKRRIRFKNKLCKVVLILSNKVEKQDSYECYFLDENNNITRLFDGIMSNYVKDKKRIDVIDTKMSDESNNTTGANVDGDIASGNGGMSVSNRDYTNIDGTVGGSTPRTEGGGSGTPGGQVAGSSSANTGHIGNTGYTGHTGNTGRSHVSSATTPRSRASSRRVEVIDFGPADSQVGAGGGTHRSLSAGTNTPGGQVGFASSYSRSQFTGTSTPRSIITVHNTPRSQLVQNTPRGQLRAVTPRSHVGQNTPGSQVGINTPRTQFGGAMPRAYTAGGMVMKSKSMPFIHTNPIGSITASLELNINIVSVIKRHRFNQLFFLAPNSSSRTSRTGGTTKPTSGQYVKERILLEQMLSLLNEKETTTEGCMKEIESNLLLLLPLFLASMGTMLGSFTQAAILSVLGPENLRARSDTVSFTNITTADSKAVYMKLVTRVGETENIDISSIAGTDRQQMSMFDVLKEEAMSSGNSSPANVRDKSPNAYNAFNNSPNAASTISHGATTGAGTNISATGNNVTAVGATPKSSRQVTSLSSNYSSTTRPNTTHFSMFGSNRYFNNGGNINTYDFTGKNYTNNGDDECILVDENLIKKEHVKFLVAAKDYSFLMLKLKRKRQLNVTDLLVNLQTIQSVVKNHL</sequence>
<dbReference type="InterPro" id="IPR013083">
    <property type="entry name" value="Znf_RING/FYVE/PHD"/>
</dbReference>
<feature type="compositionally biased region" description="Polar residues" evidence="16">
    <location>
        <begin position="639"/>
        <end position="655"/>
    </location>
</feature>
<evidence type="ECO:0000256" key="15">
    <source>
        <dbReference type="PROSITE-ProRule" id="PRU00175"/>
    </source>
</evidence>
<dbReference type="PANTHER" id="PTHR22763:SF184">
    <property type="entry name" value="E3 UBIQUITIN-PROTEIN LIGASE SYNOVIOLIN"/>
    <property type="match status" value="1"/>
</dbReference>
<keyword evidence="11" id="KW-0256">Endoplasmic reticulum</keyword>
<feature type="region of interest" description="Disordered" evidence="16">
    <location>
        <begin position="460"/>
        <end position="556"/>
    </location>
</feature>
<evidence type="ECO:0000256" key="13">
    <source>
        <dbReference type="ARBA" id="ARBA00022989"/>
    </source>
</evidence>
<evidence type="ECO:0000256" key="1">
    <source>
        <dbReference type="ARBA" id="ARBA00000900"/>
    </source>
</evidence>
<dbReference type="Proteomes" id="UP000244803">
    <property type="component" value="Chromosome 1"/>
</dbReference>
<evidence type="ECO:0000256" key="11">
    <source>
        <dbReference type="ARBA" id="ARBA00022824"/>
    </source>
</evidence>
<evidence type="ECO:0000256" key="17">
    <source>
        <dbReference type="SAM" id="Phobius"/>
    </source>
</evidence>
<feature type="transmembrane region" description="Helical" evidence="17">
    <location>
        <begin position="106"/>
        <end position="127"/>
    </location>
</feature>
<evidence type="ECO:0000256" key="12">
    <source>
        <dbReference type="ARBA" id="ARBA00022833"/>
    </source>
</evidence>
<evidence type="ECO:0000259" key="18">
    <source>
        <dbReference type="PROSITE" id="PS50089"/>
    </source>
</evidence>
<dbReference type="Pfam" id="PF25563">
    <property type="entry name" value="TPR_SYVN1_N"/>
    <property type="match status" value="1"/>
</dbReference>
<feature type="transmembrane region" description="Helical" evidence="17">
    <location>
        <begin position="180"/>
        <end position="204"/>
    </location>
</feature>
<evidence type="ECO:0000256" key="16">
    <source>
        <dbReference type="SAM" id="MobiDB-lite"/>
    </source>
</evidence>
<feature type="compositionally biased region" description="Low complexity" evidence="16">
    <location>
        <begin position="521"/>
        <end position="551"/>
    </location>
</feature>
<feature type="region of interest" description="Disordered" evidence="16">
    <location>
        <begin position="636"/>
        <end position="657"/>
    </location>
</feature>
<feature type="transmembrane region" description="Helical" evidence="17">
    <location>
        <begin position="147"/>
        <end position="168"/>
    </location>
</feature>
<evidence type="ECO:0000256" key="7">
    <source>
        <dbReference type="ARBA" id="ARBA00022692"/>
    </source>
</evidence>
<evidence type="ECO:0000256" key="4">
    <source>
        <dbReference type="ARBA" id="ARBA00010089"/>
    </source>
</evidence>
<keyword evidence="19" id="KW-0012">Acyltransferase</keyword>
<dbReference type="GO" id="GO:0043161">
    <property type="term" value="P:proteasome-mediated ubiquitin-dependent protein catabolic process"/>
    <property type="evidence" value="ECO:0007669"/>
    <property type="project" value="TreeGrafter"/>
</dbReference>
<evidence type="ECO:0000256" key="9">
    <source>
        <dbReference type="ARBA" id="ARBA00022771"/>
    </source>
</evidence>
<keyword evidence="6 19" id="KW-0808">Transferase</keyword>
<dbReference type="GO" id="GO:0005789">
    <property type="term" value="C:endoplasmic reticulum membrane"/>
    <property type="evidence" value="ECO:0007669"/>
    <property type="project" value="UniProtKB-SubCell"/>
</dbReference>
<feature type="compositionally biased region" description="Gly residues" evidence="16">
    <location>
        <begin position="503"/>
        <end position="514"/>
    </location>
</feature>
<feature type="domain" description="RING-type" evidence="18">
    <location>
        <begin position="297"/>
        <end position="336"/>
    </location>
</feature>
<evidence type="ECO:0000256" key="14">
    <source>
        <dbReference type="ARBA" id="ARBA00023136"/>
    </source>
</evidence>
<evidence type="ECO:0000256" key="8">
    <source>
        <dbReference type="ARBA" id="ARBA00022723"/>
    </source>
</evidence>
<evidence type="ECO:0000313" key="20">
    <source>
        <dbReference type="Proteomes" id="UP000244803"/>
    </source>
</evidence>
<dbReference type="InterPro" id="IPR058051">
    <property type="entry name" value="Znf_RING_synoviolin"/>
</dbReference>
<dbReference type="OrthoDB" id="8062037at2759"/>
<keyword evidence="8" id="KW-0479">Metal-binding</keyword>
<evidence type="ECO:0000313" key="19">
    <source>
        <dbReference type="EMBL" id="UKJ88074.2"/>
    </source>
</evidence>
<evidence type="ECO:0000256" key="5">
    <source>
        <dbReference type="ARBA" id="ARBA00012483"/>
    </source>
</evidence>